<protein>
    <recommendedName>
        <fullName evidence="2">peptidylprolyl isomerase</fullName>
        <ecNumber evidence="2">5.2.1.8</ecNumber>
    </recommendedName>
</protein>
<gene>
    <name evidence="8" type="ORF">COV72_01695</name>
</gene>
<evidence type="ECO:0000313" key="8">
    <source>
        <dbReference type="EMBL" id="PIQ89699.1"/>
    </source>
</evidence>
<proteinExistence type="predicted"/>
<evidence type="ECO:0000313" key="9">
    <source>
        <dbReference type="Proteomes" id="UP000229641"/>
    </source>
</evidence>
<dbReference type="Pfam" id="PF13624">
    <property type="entry name" value="SurA_N_3"/>
    <property type="match status" value="1"/>
</dbReference>
<comment type="catalytic activity">
    <reaction evidence="1">
        <text>[protein]-peptidylproline (omega=180) = [protein]-peptidylproline (omega=0)</text>
        <dbReference type="Rhea" id="RHEA:16237"/>
        <dbReference type="Rhea" id="RHEA-COMP:10747"/>
        <dbReference type="Rhea" id="RHEA-COMP:10748"/>
        <dbReference type="ChEBI" id="CHEBI:83833"/>
        <dbReference type="ChEBI" id="CHEBI:83834"/>
        <dbReference type="EC" id="5.2.1.8"/>
    </reaction>
</comment>
<organism evidence="8 9">
    <name type="scientific">Candidatus Ghiorseimicrobium undicola</name>
    <dbReference type="NCBI Taxonomy" id="1974746"/>
    <lineage>
        <taxon>Bacteria</taxon>
        <taxon>Pseudomonadati</taxon>
        <taxon>Candidatus Omnitrophota</taxon>
        <taxon>Candidatus Ghiorseimicrobium</taxon>
    </lineage>
</organism>
<feature type="domain" description="PpiC" evidence="7">
    <location>
        <begin position="197"/>
        <end position="295"/>
    </location>
</feature>
<dbReference type="PANTHER" id="PTHR47245">
    <property type="entry name" value="PEPTIDYLPROLYL ISOMERASE"/>
    <property type="match status" value="1"/>
</dbReference>
<dbReference type="InterPro" id="IPR046357">
    <property type="entry name" value="PPIase_dom_sf"/>
</dbReference>
<reference evidence="8 9" key="1">
    <citation type="submission" date="2017-09" db="EMBL/GenBank/DDBJ databases">
        <title>Depth-based differentiation of microbial function through sediment-hosted aquifers and enrichment of novel symbionts in the deep terrestrial subsurface.</title>
        <authorList>
            <person name="Probst A.J."/>
            <person name="Ladd B."/>
            <person name="Jarett J.K."/>
            <person name="Geller-Mcgrath D.E."/>
            <person name="Sieber C.M."/>
            <person name="Emerson J.B."/>
            <person name="Anantharaman K."/>
            <person name="Thomas B.C."/>
            <person name="Malmstrom R."/>
            <person name="Stieglmeier M."/>
            <person name="Klingl A."/>
            <person name="Woyke T."/>
            <person name="Ryan C.M."/>
            <person name="Banfield J.F."/>
        </authorList>
    </citation>
    <scope>NUCLEOTIDE SEQUENCE [LARGE SCALE GENOMIC DNA]</scope>
    <source>
        <strain evidence="8">CG11_big_fil_rev_8_21_14_0_20_42_13</strain>
    </source>
</reference>
<evidence type="ECO:0000256" key="6">
    <source>
        <dbReference type="PROSITE-ProRule" id="PRU00278"/>
    </source>
</evidence>
<dbReference type="Proteomes" id="UP000229641">
    <property type="component" value="Unassembled WGS sequence"/>
</dbReference>
<dbReference type="Gene3D" id="3.10.50.40">
    <property type="match status" value="1"/>
</dbReference>
<dbReference type="EC" id="5.2.1.8" evidence="2"/>
<dbReference type="AlphaFoldDB" id="A0A2H0LZ41"/>
<dbReference type="PROSITE" id="PS50198">
    <property type="entry name" value="PPIC_PPIASE_2"/>
    <property type="match status" value="1"/>
</dbReference>
<name>A0A2H0LZ41_9BACT</name>
<dbReference type="InterPro" id="IPR027304">
    <property type="entry name" value="Trigger_fact/SurA_dom_sf"/>
</dbReference>
<dbReference type="PANTHER" id="PTHR47245:SF1">
    <property type="entry name" value="FOLDASE PROTEIN PRSA"/>
    <property type="match status" value="1"/>
</dbReference>
<dbReference type="SUPFAM" id="SSF54534">
    <property type="entry name" value="FKBP-like"/>
    <property type="match status" value="1"/>
</dbReference>
<dbReference type="EMBL" id="PCWA01000024">
    <property type="protein sequence ID" value="PIQ89699.1"/>
    <property type="molecule type" value="Genomic_DNA"/>
</dbReference>
<keyword evidence="4 6" id="KW-0697">Rotamase</keyword>
<evidence type="ECO:0000256" key="2">
    <source>
        <dbReference type="ARBA" id="ARBA00013194"/>
    </source>
</evidence>
<comment type="caution">
    <text evidence="8">The sequence shown here is derived from an EMBL/GenBank/DDBJ whole genome shotgun (WGS) entry which is preliminary data.</text>
</comment>
<dbReference type="SUPFAM" id="SSF109998">
    <property type="entry name" value="Triger factor/SurA peptide-binding domain-like"/>
    <property type="match status" value="1"/>
</dbReference>
<dbReference type="InterPro" id="IPR000297">
    <property type="entry name" value="PPIase_PpiC"/>
</dbReference>
<dbReference type="InterPro" id="IPR050245">
    <property type="entry name" value="PrsA_foldase"/>
</dbReference>
<evidence type="ECO:0000256" key="3">
    <source>
        <dbReference type="ARBA" id="ARBA00022729"/>
    </source>
</evidence>
<dbReference type="Gene3D" id="1.10.4030.10">
    <property type="entry name" value="Porin chaperone SurA, peptide-binding domain"/>
    <property type="match status" value="1"/>
</dbReference>
<evidence type="ECO:0000256" key="4">
    <source>
        <dbReference type="ARBA" id="ARBA00023110"/>
    </source>
</evidence>
<keyword evidence="5 6" id="KW-0413">Isomerase</keyword>
<evidence type="ECO:0000256" key="5">
    <source>
        <dbReference type="ARBA" id="ARBA00023235"/>
    </source>
</evidence>
<accession>A0A2H0LZ41</accession>
<evidence type="ECO:0000256" key="1">
    <source>
        <dbReference type="ARBA" id="ARBA00000971"/>
    </source>
</evidence>
<dbReference type="GO" id="GO:0003755">
    <property type="term" value="F:peptidyl-prolyl cis-trans isomerase activity"/>
    <property type="evidence" value="ECO:0007669"/>
    <property type="project" value="UniProtKB-KW"/>
</dbReference>
<keyword evidence="3" id="KW-0732">Signal</keyword>
<dbReference type="Pfam" id="PF00639">
    <property type="entry name" value="Rotamase"/>
    <property type="match status" value="1"/>
</dbReference>
<evidence type="ECO:0000259" key="7">
    <source>
        <dbReference type="PROSITE" id="PS50198"/>
    </source>
</evidence>
<sequence length="340" mass="39359">MSLYWLKNRQCHSQARKKRSRISRYMKKIFVILLTILAVSLQGYCSQTLDKVIVIVNGETITQSEFDIAYSSMLSRLKGRLTGEELMREAEVSRTDLLDRMIEEKLILSEAKKEDIEVTDAEIQEKVNEVKSKFESNNKFEEALIQEGVSLQELKQRYADQIRVAKLVERDVRKRVVVKPSETLEYYNSHKKDFEEPERSHLKNILIKPGENLSDEDARILAEKILGFLKAGEDFDVLALKYSQGPNPDVGGDMGFIKRGIMLKEIEDAVFKLDPGQLSEVIKTKLGYHIFKVVEKQPDTVRALSEVKDAIEKRLFMEEGKNRYKEWIEGLKKNAYISFR</sequence>